<dbReference type="RefSeq" id="WP_095686369.1">
    <property type="nucleotide sequence ID" value="NZ_CP016776.1"/>
</dbReference>
<dbReference type="EMBL" id="CP016776">
    <property type="protein sequence ID" value="ASY20523.1"/>
    <property type="molecule type" value="Genomic_DNA"/>
</dbReference>
<gene>
    <name evidence="1" type="ORF">A7sIIA15_06750</name>
</gene>
<evidence type="ECO:0000313" key="2">
    <source>
        <dbReference type="Proteomes" id="UP000217186"/>
    </source>
</evidence>
<dbReference type="AlphaFoldDB" id="A0A249KUM5"/>
<keyword evidence="2" id="KW-1185">Reference proteome</keyword>
<dbReference type="Proteomes" id="UP000217186">
    <property type="component" value="Chromosome"/>
</dbReference>
<evidence type="ECO:0008006" key="3">
    <source>
        <dbReference type="Google" id="ProtNLM"/>
    </source>
</evidence>
<name>A0A249KUM5_9ACTN</name>
<dbReference type="SUPFAM" id="SSF51735">
    <property type="entry name" value="NAD(P)-binding Rossmann-fold domains"/>
    <property type="match status" value="1"/>
</dbReference>
<organism evidence="1 2">
    <name type="scientific">Candidatus Planktophila vernalis</name>
    <dbReference type="NCBI Taxonomy" id="1884907"/>
    <lineage>
        <taxon>Bacteria</taxon>
        <taxon>Bacillati</taxon>
        <taxon>Actinomycetota</taxon>
        <taxon>Actinomycetes</taxon>
        <taxon>Candidatus Nanopelagicales</taxon>
        <taxon>Candidatus Nanopelagicaceae</taxon>
        <taxon>Candidatus Planktophila</taxon>
    </lineage>
</organism>
<accession>A0A249KUM5</accession>
<dbReference type="InterPro" id="IPR036291">
    <property type="entry name" value="NAD(P)-bd_dom_sf"/>
</dbReference>
<proteinExistence type="predicted"/>
<evidence type="ECO:0000313" key="1">
    <source>
        <dbReference type="EMBL" id="ASY20523.1"/>
    </source>
</evidence>
<sequence>MNSQTESILFIGNGEWSRKVSNILVASKSRLKPVVISARDFLNTEKLALPEGRILKDFNFIWITTFPEIQLKILEQLQDLNSKIILEKPIALTLEGIKQLHSTLPKVKSSVYLSQPWTFSKLWESASTQILQNHGDLEIDALRVGELQRERISPSLDWLPHELYLLASLMQSRELGNESLKLLSSKGSSVEICLDYQVGEDMRVNLQAGKSASRRAFWSISVADQIRLEIDFDSKRIVKREGVGETTEEFDSDNPIMNMLENYRASSSDVNWDLIFRLYSEAILATGGDR</sequence>
<dbReference type="KEGG" id="pvn:A7sIIA15_06750"/>
<protein>
    <recommendedName>
        <fullName evidence="3">Dehydrogenase</fullName>
    </recommendedName>
</protein>
<reference evidence="1 2" key="1">
    <citation type="submission" date="2016-07" db="EMBL/GenBank/DDBJ databases">
        <title>High microdiversification within the ubiquitous acI lineage of Actinobacteria.</title>
        <authorList>
            <person name="Neuenschwander S.M."/>
            <person name="Salcher M."/>
            <person name="Ghai R."/>
            <person name="Pernthaler J."/>
        </authorList>
    </citation>
    <scope>NUCLEOTIDE SEQUENCE [LARGE SCALE GENOMIC DNA]</scope>
    <source>
        <strain evidence="1">MMS-IIA-15</strain>
    </source>
</reference>